<dbReference type="AlphaFoldDB" id="A0A7I9YRQ9"/>
<keyword evidence="2" id="KW-1185">Reference proteome</keyword>
<evidence type="ECO:0000313" key="2">
    <source>
        <dbReference type="Proteomes" id="UP000465360"/>
    </source>
</evidence>
<evidence type="ECO:0008006" key="3">
    <source>
        <dbReference type="Google" id="ProtNLM"/>
    </source>
</evidence>
<comment type="caution">
    <text evidence="1">The sequence shown here is derived from an EMBL/GenBank/DDBJ whole genome shotgun (WGS) entry which is preliminary data.</text>
</comment>
<organism evidence="1 2">
    <name type="scientific">Mycobacterium bourgelatii</name>
    <dbReference type="NCBI Taxonomy" id="1273442"/>
    <lineage>
        <taxon>Bacteria</taxon>
        <taxon>Bacillati</taxon>
        <taxon>Actinomycetota</taxon>
        <taxon>Actinomycetes</taxon>
        <taxon>Mycobacteriales</taxon>
        <taxon>Mycobacteriaceae</taxon>
        <taxon>Mycobacterium</taxon>
    </lineage>
</organism>
<gene>
    <name evidence="1" type="ORF">MBOU_34120</name>
</gene>
<sequence length="245" mass="27486">MSHRQETDEPFVWCGIVDPDQVFDDVAAAGHELADAAKVGDWSTVFDLLDDPDELVDINWWRPGGTAWCTVLHQAAWQGAPNEVAAELIERGALRSLPDAWGRTAHDVRCERDLDAGHPKDVAAQQRKSLVLRTRYLKPPPSPLAPRDVRALNWHLADVIDSRIRGVLYDGRDPQRVLRYPPVEILHELPDQHLWFPVPGMNGGFDVRLVEDFLEVESWCRDVRGSGQAHVITSKGAILVDEGFV</sequence>
<evidence type="ECO:0000313" key="1">
    <source>
        <dbReference type="EMBL" id="GFG91370.1"/>
    </source>
</evidence>
<dbReference type="EMBL" id="BLKZ01000001">
    <property type="protein sequence ID" value="GFG91370.1"/>
    <property type="molecule type" value="Genomic_DNA"/>
</dbReference>
<dbReference type="InterPro" id="IPR036770">
    <property type="entry name" value="Ankyrin_rpt-contain_sf"/>
</dbReference>
<reference evidence="1 2" key="1">
    <citation type="journal article" date="2019" name="Emerg. Microbes Infect.">
        <title>Comprehensive subspecies identification of 175 nontuberculous mycobacteria species based on 7547 genomic profiles.</title>
        <authorList>
            <person name="Matsumoto Y."/>
            <person name="Kinjo T."/>
            <person name="Motooka D."/>
            <person name="Nabeya D."/>
            <person name="Jung N."/>
            <person name="Uechi K."/>
            <person name="Horii T."/>
            <person name="Iida T."/>
            <person name="Fujita J."/>
            <person name="Nakamura S."/>
        </authorList>
    </citation>
    <scope>NUCLEOTIDE SEQUENCE [LARGE SCALE GENOMIC DNA]</scope>
    <source>
        <strain evidence="1 2">JCM 30725</strain>
    </source>
</reference>
<accession>A0A7I9YRQ9</accession>
<dbReference type="Gene3D" id="1.25.40.20">
    <property type="entry name" value="Ankyrin repeat-containing domain"/>
    <property type="match status" value="1"/>
</dbReference>
<dbReference type="RefSeq" id="WP_163714406.1">
    <property type="nucleotide sequence ID" value="NZ_BLKZ01000001.1"/>
</dbReference>
<name>A0A7I9YRQ9_MYCBU</name>
<protein>
    <recommendedName>
        <fullName evidence="3">Ankyrin repeat domain-containing protein</fullName>
    </recommendedName>
</protein>
<proteinExistence type="predicted"/>
<dbReference type="Proteomes" id="UP000465360">
    <property type="component" value="Unassembled WGS sequence"/>
</dbReference>